<dbReference type="AlphaFoldDB" id="A9WBW7"/>
<keyword evidence="7" id="KW-1185">Reference proteome</keyword>
<dbReference type="GO" id="GO:0003950">
    <property type="term" value="F:NAD+ poly-ADP-ribosyltransferase activity"/>
    <property type="evidence" value="ECO:0007669"/>
    <property type="project" value="InterPro"/>
</dbReference>
<dbReference type="NCBIfam" id="NF002014">
    <property type="entry name" value="PRK00819.1-4"/>
    <property type="match status" value="1"/>
</dbReference>
<reference evidence="7" key="1">
    <citation type="journal article" date="2011" name="BMC Genomics">
        <title>Complete genome sequence of the filamentous anoxygenic phototrophic bacterium Chloroflexus aurantiacus.</title>
        <authorList>
            <person name="Tang K.H."/>
            <person name="Barry K."/>
            <person name="Chertkov O."/>
            <person name="Dalin E."/>
            <person name="Han C.S."/>
            <person name="Hauser L.J."/>
            <person name="Honchak B.M."/>
            <person name="Karbach L.E."/>
            <person name="Land M.L."/>
            <person name="Lapidus A."/>
            <person name="Larimer F.W."/>
            <person name="Mikhailova N."/>
            <person name="Pitluck S."/>
            <person name="Pierson B.K."/>
            <person name="Blankenship R.E."/>
        </authorList>
    </citation>
    <scope>NUCLEOTIDE SEQUENCE [LARGE SCALE GENOMIC DNA]</scope>
    <source>
        <strain evidence="7">ATCC 29366 / DSM 635 / J-10-fl</strain>
    </source>
</reference>
<comment type="function">
    <text evidence="4 5">Removes the 2'-phosphate from RNA via an intermediate in which the phosphate is ADP-ribosylated by NAD followed by a presumed transesterification to release the RNA and generate ADP-ribose 1''-2''-cyclic phosphate (APPR&gt;P). May function as an ADP-ribosylase.</text>
</comment>
<comment type="similarity">
    <text evidence="1 5">Belongs to the KptA/TPT1 family.</text>
</comment>
<dbReference type="Gene3D" id="3.20.170.30">
    <property type="match status" value="1"/>
</dbReference>
<keyword evidence="6" id="KW-0012">Acyltransferase</keyword>
<accession>A9WBW7</accession>
<dbReference type="KEGG" id="cau:Caur_3741"/>
<dbReference type="EMBL" id="CP000909">
    <property type="protein sequence ID" value="ABY36919.1"/>
    <property type="molecule type" value="Genomic_DNA"/>
</dbReference>
<dbReference type="PANTHER" id="PTHR12684">
    <property type="entry name" value="PUTATIVE PHOSPHOTRANSFERASE"/>
    <property type="match status" value="1"/>
</dbReference>
<evidence type="ECO:0000313" key="6">
    <source>
        <dbReference type="EMBL" id="ABY36919.1"/>
    </source>
</evidence>
<dbReference type="InterPro" id="IPR042081">
    <property type="entry name" value="RNA_2'-PTrans_C"/>
</dbReference>
<dbReference type="HAMAP" id="MF_00299">
    <property type="entry name" value="KptA"/>
    <property type="match status" value="1"/>
</dbReference>
<sequence>MTRHSRQSQADQCSKRIILPSNRQMKQRELIRISKFLSLVLRHRPEQIGLSLDQHGWAEVDELIRCANRHGLPLSRAQLEQVVAENDKQRFAFSADGRRIRANQGHSLPVDLQLTPAQPPPVLYHGTAERFVESIKRDGLLPGKRQYVHLSQDETTALTVGQRHGRPVVLTVHAAAMTAAGYVFYVSANGVWLTKQVPARFIEFPA</sequence>
<evidence type="ECO:0000256" key="1">
    <source>
        <dbReference type="ARBA" id="ARBA00009836"/>
    </source>
</evidence>
<proteinExistence type="inferred from homology"/>
<dbReference type="PATRIC" id="fig|324602.8.peg.4201"/>
<dbReference type="Pfam" id="PF01885">
    <property type="entry name" value="PTS_2-RNA"/>
    <property type="match status" value="1"/>
</dbReference>
<organism evidence="6 7">
    <name type="scientific">Chloroflexus aurantiacus (strain ATCC 29366 / DSM 635 / J-10-fl)</name>
    <dbReference type="NCBI Taxonomy" id="324602"/>
    <lineage>
        <taxon>Bacteria</taxon>
        <taxon>Bacillati</taxon>
        <taxon>Chloroflexota</taxon>
        <taxon>Chloroflexia</taxon>
        <taxon>Chloroflexales</taxon>
        <taxon>Chloroflexineae</taxon>
        <taxon>Chloroflexaceae</taxon>
        <taxon>Chloroflexus</taxon>
    </lineage>
</organism>
<evidence type="ECO:0000256" key="2">
    <source>
        <dbReference type="ARBA" id="ARBA00022679"/>
    </source>
</evidence>
<keyword evidence="3 5" id="KW-0520">NAD</keyword>
<dbReference type="GO" id="GO:0016746">
    <property type="term" value="F:acyltransferase activity"/>
    <property type="evidence" value="ECO:0007669"/>
    <property type="project" value="UniProtKB-KW"/>
</dbReference>
<dbReference type="InParanoid" id="A9WBW7"/>
<dbReference type="EC" id="2.7.1.-" evidence="5"/>
<dbReference type="PANTHER" id="PTHR12684:SF2">
    <property type="entry name" value="TRNA 2'-PHOSPHOTRANSFERASE 1"/>
    <property type="match status" value="1"/>
</dbReference>
<evidence type="ECO:0000313" key="7">
    <source>
        <dbReference type="Proteomes" id="UP000002008"/>
    </source>
</evidence>
<dbReference type="Gene3D" id="1.10.10.970">
    <property type="entry name" value="RNA 2'-phosphotransferase, Tpt1/KptA family, N-terminal domain"/>
    <property type="match status" value="1"/>
</dbReference>
<evidence type="ECO:0000256" key="5">
    <source>
        <dbReference type="HAMAP-Rule" id="MF_00299"/>
    </source>
</evidence>
<dbReference type="InterPro" id="IPR002745">
    <property type="entry name" value="Ptrans_KptA/Tpt1"/>
</dbReference>
<dbReference type="STRING" id="324602.Caur_3741"/>
<evidence type="ECO:0000256" key="4">
    <source>
        <dbReference type="ARBA" id="ARBA00025212"/>
    </source>
</evidence>
<protein>
    <recommendedName>
        <fullName evidence="5">Probable RNA 2'-phosphotransferase</fullName>
        <ecNumber evidence="5">2.7.1.-</ecNumber>
    </recommendedName>
</protein>
<evidence type="ECO:0000256" key="3">
    <source>
        <dbReference type="ARBA" id="ARBA00023027"/>
    </source>
</evidence>
<dbReference type="Proteomes" id="UP000002008">
    <property type="component" value="Chromosome"/>
</dbReference>
<dbReference type="GO" id="GO:0000215">
    <property type="term" value="F:tRNA 2'-phosphotransferase activity"/>
    <property type="evidence" value="ECO:0000318"/>
    <property type="project" value="GO_Central"/>
</dbReference>
<dbReference type="SUPFAM" id="SSF56399">
    <property type="entry name" value="ADP-ribosylation"/>
    <property type="match status" value="1"/>
</dbReference>
<keyword evidence="2 5" id="KW-0808">Transferase</keyword>
<gene>
    <name evidence="5" type="primary">kptA</name>
    <name evidence="6" type="ordered locus">Caur_3741</name>
</gene>
<dbReference type="HOGENOM" id="CLU_052998_4_0_0"/>
<dbReference type="GO" id="GO:0006388">
    <property type="term" value="P:tRNA splicing, via endonucleolytic cleavage and ligation"/>
    <property type="evidence" value="ECO:0007669"/>
    <property type="project" value="UniProtKB-UniRule"/>
</dbReference>
<name>A9WBW7_CHLAA</name>
<dbReference type="InterPro" id="IPR022928">
    <property type="entry name" value="RNA_2'-PTrans_KptA"/>
</dbReference>
<dbReference type="InterPro" id="IPR042080">
    <property type="entry name" value="RNA_2'-PTrans_N"/>
</dbReference>
<dbReference type="GO" id="GO:0008033">
    <property type="term" value="P:tRNA processing"/>
    <property type="evidence" value="ECO:0000318"/>
    <property type="project" value="GO_Central"/>
</dbReference>
<dbReference type="eggNOG" id="COG1859">
    <property type="taxonomic scope" value="Bacteria"/>
</dbReference>
<dbReference type="EnsemblBacteria" id="ABY36919">
    <property type="protein sequence ID" value="ABY36919"/>
    <property type="gene ID" value="Caur_3741"/>
</dbReference>